<evidence type="ECO:0000256" key="7">
    <source>
        <dbReference type="SAM" id="Phobius"/>
    </source>
</evidence>
<dbReference type="RefSeq" id="WP_086783176.1">
    <property type="nucleotide sequence ID" value="NZ_JAGIOO010000001.1"/>
</dbReference>
<dbReference type="EMBL" id="JAGIOO010000001">
    <property type="protein sequence ID" value="MBP2479069.1"/>
    <property type="molecule type" value="Genomic_DNA"/>
</dbReference>
<proteinExistence type="predicted"/>
<evidence type="ECO:0000256" key="6">
    <source>
        <dbReference type="ARBA" id="ARBA00023136"/>
    </source>
</evidence>
<sequence>MTEQVPPLRRNREFLLLWSGSAVSSLGANASSVAYPLLVLALTGSAVDAGLSGFIALLPQLLCQVPAGALVDRLNRKRVMIWCDVLRALAIATLATALAVDALTLPHILAVGFVEGVLTVTFKIAAAAAVPNVVHPSHLTLALSRNEARERGAAMLGQPLGGALFGLGRAVPFLFDALTYLVSLVSLLLIRTDFQTARPRTRLRLTEGVVWLWRQPFLRMTTALVAGSNFLFRALFLVVIVIAADYGASPGLVGVMFGLAAVGGVLGSLAAPWLERRLSMRVVVIGANWAWGLLVPLMLLVPNPYVLGAVYALMCFVGPVWNVATSAYQLAITPDHLQGRVLGAAGMIAFGAVPLGSLLGGFALEWIGARPTVWVLSAWMLVLAVLATVSPAIRAAPSLAEARPAGRVPEPAA</sequence>
<comment type="subcellular location">
    <subcellularLocation>
        <location evidence="1">Cell membrane</location>
        <topology evidence="1">Multi-pass membrane protein</topology>
    </subcellularLocation>
</comment>
<dbReference type="SUPFAM" id="SSF103473">
    <property type="entry name" value="MFS general substrate transporter"/>
    <property type="match status" value="1"/>
</dbReference>
<feature type="transmembrane region" description="Helical" evidence="7">
    <location>
        <begin position="250"/>
        <end position="271"/>
    </location>
</feature>
<organism evidence="9 10">
    <name type="scientific">Crossiella equi</name>
    <dbReference type="NCBI Taxonomy" id="130796"/>
    <lineage>
        <taxon>Bacteria</taxon>
        <taxon>Bacillati</taxon>
        <taxon>Actinomycetota</taxon>
        <taxon>Actinomycetes</taxon>
        <taxon>Pseudonocardiales</taxon>
        <taxon>Pseudonocardiaceae</taxon>
        <taxon>Crossiella</taxon>
    </lineage>
</organism>
<dbReference type="InterPro" id="IPR010290">
    <property type="entry name" value="TM_effector"/>
</dbReference>
<keyword evidence="2" id="KW-0813">Transport</keyword>
<dbReference type="Proteomes" id="UP001519363">
    <property type="component" value="Unassembled WGS sequence"/>
</dbReference>
<dbReference type="CDD" id="cd06173">
    <property type="entry name" value="MFS_MefA_like"/>
    <property type="match status" value="1"/>
</dbReference>
<feature type="transmembrane region" description="Helical" evidence="7">
    <location>
        <begin position="278"/>
        <end position="299"/>
    </location>
</feature>
<feature type="transmembrane region" description="Helical" evidence="7">
    <location>
        <begin position="342"/>
        <end position="367"/>
    </location>
</feature>
<evidence type="ECO:0000256" key="2">
    <source>
        <dbReference type="ARBA" id="ARBA00022448"/>
    </source>
</evidence>
<accession>A0ABS5AR66</accession>
<reference evidence="9 10" key="1">
    <citation type="submission" date="2021-03" db="EMBL/GenBank/DDBJ databases">
        <title>Sequencing the genomes of 1000 actinobacteria strains.</title>
        <authorList>
            <person name="Klenk H.-P."/>
        </authorList>
    </citation>
    <scope>NUCLEOTIDE SEQUENCE [LARGE SCALE GENOMIC DNA]</scope>
    <source>
        <strain evidence="9 10">DSM 44580</strain>
    </source>
</reference>
<name>A0ABS5AR66_9PSEU</name>
<dbReference type="PANTHER" id="PTHR23513:SF6">
    <property type="entry name" value="MAJOR FACILITATOR SUPERFAMILY ASSOCIATED DOMAIN-CONTAINING PROTEIN"/>
    <property type="match status" value="1"/>
</dbReference>
<evidence type="ECO:0000259" key="8">
    <source>
        <dbReference type="PROSITE" id="PS50850"/>
    </source>
</evidence>
<evidence type="ECO:0000313" key="9">
    <source>
        <dbReference type="EMBL" id="MBP2479069.1"/>
    </source>
</evidence>
<keyword evidence="10" id="KW-1185">Reference proteome</keyword>
<feature type="transmembrane region" description="Helical" evidence="7">
    <location>
        <begin position="223"/>
        <end position="244"/>
    </location>
</feature>
<feature type="transmembrane region" description="Helical" evidence="7">
    <location>
        <begin position="373"/>
        <end position="393"/>
    </location>
</feature>
<dbReference type="InterPro" id="IPR036259">
    <property type="entry name" value="MFS_trans_sf"/>
</dbReference>
<keyword evidence="6 7" id="KW-0472">Membrane</keyword>
<protein>
    <submittedName>
        <fullName evidence="9">MFS family permease</fullName>
    </submittedName>
</protein>
<keyword evidence="4 7" id="KW-0812">Transmembrane</keyword>
<evidence type="ECO:0000256" key="1">
    <source>
        <dbReference type="ARBA" id="ARBA00004651"/>
    </source>
</evidence>
<keyword evidence="5 7" id="KW-1133">Transmembrane helix</keyword>
<feature type="domain" description="Major facilitator superfamily (MFS) profile" evidence="8">
    <location>
        <begin position="13"/>
        <end position="396"/>
    </location>
</feature>
<feature type="transmembrane region" description="Helical" evidence="7">
    <location>
        <begin position="305"/>
        <end position="330"/>
    </location>
</feature>
<dbReference type="Pfam" id="PF05977">
    <property type="entry name" value="MFS_3"/>
    <property type="match status" value="1"/>
</dbReference>
<comment type="caution">
    <text evidence="9">The sequence shown here is derived from an EMBL/GenBank/DDBJ whole genome shotgun (WGS) entry which is preliminary data.</text>
</comment>
<feature type="transmembrane region" description="Helical" evidence="7">
    <location>
        <begin position="177"/>
        <end position="194"/>
    </location>
</feature>
<evidence type="ECO:0000256" key="5">
    <source>
        <dbReference type="ARBA" id="ARBA00022989"/>
    </source>
</evidence>
<evidence type="ECO:0000313" key="10">
    <source>
        <dbReference type="Proteomes" id="UP001519363"/>
    </source>
</evidence>
<gene>
    <name evidence="9" type="ORF">JOF53_007941</name>
</gene>
<dbReference type="InterPro" id="IPR020846">
    <property type="entry name" value="MFS_dom"/>
</dbReference>
<dbReference type="PROSITE" id="PS50850">
    <property type="entry name" value="MFS"/>
    <property type="match status" value="1"/>
</dbReference>
<dbReference type="PANTHER" id="PTHR23513">
    <property type="entry name" value="INTEGRAL MEMBRANE EFFLUX PROTEIN-RELATED"/>
    <property type="match status" value="1"/>
</dbReference>
<dbReference type="Gene3D" id="1.20.1250.20">
    <property type="entry name" value="MFS general substrate transporter like domains"/>
    <property type="match status" value="1"/>
</dbReference>
<keyword evidence="3" id="KW-1003">Cell membrane</keyword>
<evidence type="ECO:0000256" key="4">
    <source>
        <dbReference type="ARBA" id="ARBA00022692"/>
    </source>
</evidence>
<evidence type="ECO:0000256" key="3">
    <source>
        <dbReference type="ARBA" id="ARBA00022475"/>
    </source>
</evidence>